<evidence type="ECO:0000256" key="4">
    <source>
        <dbReference type="ARBA" id="ARBA00023172"/>
    </source>
</evidence>
<dbReference type="InterPro" id="IPR044068">
    <property type="entry name" value="CB"/>
</dbReference>
<evidence type="ECO:0000313" key="9">
    <source>
        <dbReference type="Proteomes" id="UP000193083"/>
    </source>
</evidence>
<keyword evidence="2" id="KW-0229">DNA integration</keyword>
<organism evidence="8 9">
    <name type="scientific">Mesorhizobium australicum</name>
    <dbReference type="NCBI Taxonomy" id="536018"/>
    <lineage>
        <taxon>Bacteria</taxon>
        <taxon>Pseudomonadati</taxon>
        <taxon>Pseudomonadota</taxon>
        <taxon>Alphaproteobacteria</taxon>
        <taxon>Hyphomicrobiales</taxon>
        <taxon>Phyllobacteriaceae</taxon>
        <taxon>Mesorhizobium</taxon>
    </lineage>
</organism>
<reference evidence="8 9" key="1">
    <citation type="submission" date="2017-04" db="EMBL/GenBank/DDBJ databases">
        <authorList>
            <person name="Afonso C.L."/>
            <person name="Miller P.J."/>
            <person name="Scott M.A."/>
            <person name="Spackman E."/>
            <person name="Goraichik I."/>
            <person name="Dimitrov K.M."/>
            <person name="Suarez D.L."/>
            <person name="Swayne D.E."/>
        </authorList>
    </citation>
    <scope>NUCLEOTIDE SEQUENCE [LARGE SCALE GENOMIC DNA]</scope>
    <source>
        <strain evidence="8 9">B5P</strain>
    </source>
</reference>
<dbReference type="OrthoDB" id="9795573at2"/>
<dbReference type="Pfam" id="PF00589">
    <property type="entry name" value="Phage_integrase"/>
    <property type="match status" value="1"/>
</dbReference>
<dbReference type="PROSITE" id="PS51900">
    <property type="entry name" value="CB"/>
    <property type="match status" value="1"/>
</dbReference>
<dbReference type="GO" id="GO:0006310">
    <property type="term" value="P:DNA recombination"/>
    <property type="evidence" value="ECO:0007669"/>
    <property type="project" value="UniProtKB-KW"/>
</dbReference>
<dbReference type="PANTHER" id="PTHR30629">
    <property type="entry name" value="PROPHAGE INTEGRASE"/>
    <property type="match status" value="1"/>
</dbReference>
<keyword evidence="9" id="KW-1185">Reference proteome</keyword>
<dbReference type="InterPro" id="IPR010998">
    <property type="entry name" value="Integrase_recombinase_N"/>
</dbReference>
<dbReference type="CDD" id="cd00801">
    <property type="entry name" value="INT_P4_C"/>
    <property type="match status" value="1"/>
</dbReference>
<keyword evidence="3 5" id="KW-0238">DNA-binding</keyword>
<dbReference type="InterPro" id="IPR050808">
    <property type="entry name" value="Phage_Integrase"/>
</dbReference>
<evidence type="ECO:0000256" key="1">
    <source>
        <dbReference type="ARBA" id="ARBA00008857"/>
    </source>
</evidence>
<dbReference type="Gene3D" id="1.10.150.130">
    <property type="match status" value="1"/>
</dbReference>
<dbReference type="Proteomes" id="UP000193083">
    <property type="component" value="Unassembled WGS sequence"/>
</dbReference>
<dbReference type="Pfam" id="PF13356">
    <property type="entry name" value="Arm-DNA-bind_3"/>
    <property type="match status" value="1"/>
</dbReference>
<gene>
    <name evidence="8" type="ORF">SAMN02982922_2327</name>
</gene>
<dbReference type="InterPro" id="IPR011010">
    <property type="entry name" value="DNA_brk_join_enz"/>
</dbReference>
<dbReference type="GO" id="GO:0015074">
    <property type="term" value="P:DNA integration"/>
    <property type="evidence" value="ECO:0007669"/>
    <property type="project" value="UniProtKB-KW"/>
</dbReference>
<proteinExistence type="inferred from homology"/>
<keyword evidence="4" id="KW-0233">DNA recombination</keyword>
<dbReference type="Pfam" id="PF22022">
    <property type="entry name" value="Phage_int_M"/>
    <property type="match status" value="1"/>
</dbReference>
<dbReference type="EMBL" id="FXBL01000004">
    <property type="protein sequence ID" value="SMH40469.1"/>
    <property type="molecule type" value="Genomic_DNA"/>
</dbReference>
<dbReference type="PROSITE" id="PS51898">
    <property type="entry name" value="TYR_RECOMBINASE"/>
    <property type="match status" value="1"/>
</dbReference>
<evidence type="ECO:0000259" key="7">
    <source>
        <dbReference type="PROSITE" id="PS51900"/>
    </source>
</evidence>
<name>A0A1X7NR24_9HYPH</name>
<dbReference type="RefSeq" id="WP_085464316.1">
    <property type="nucleotide sequence ID" value="NZ_FXBL01000004.1"/>
</dbReference>
<dbReference type="PANTHER" id="PTHR30629:SF2">
    <property type="entry name" value="PROPHAGE INTEGRASE INTS-RELATED"/>
    <property type="match status" value="1"/>
</dbReference>
<evidence type="ECO:0000313" key="8">
    <source>
        <dbReference type="EMBL" id="SMH40469.1"/>
    </source>
</evidence>
<dbReference type="InterPro" id="IPR002104">
    <property type="entry name" value="Integrase_catalytic"/>
</dbReference>
<dbReference type="InterPro" id="IPR038488">
    <property type="entry name" value="Integrase_DNA-bd_sf"/>
</dbReference>
<dbReference type="AlphaFoldDB" id="A0A1X7NR24"/>
<evidence type="ECO:0000256" key="3">
    <source>
        <dbReference type="ARBA" id="ARBA00023125"/>
    </source>
</evidence>
<evidence type="ECO:0000259" key="6">
    <source>
        <dbReference type="PROSITE" id="PS51898"/>
    </source>
</evidence>
<protein>
    <submittedName>
        <fullName evidence="8">Integrase</fullName>
    </submittedName>
</protein>
<dbReference type="Gene3D" id="3.30.160.390">
    <property type="entry name" value="Integrase, DNA-binding domain"/>
    <property type="match status" value="1"/>
</dbReference>
<dbReference type="InterPro" id="IPR053876">
    <property type="entry name" value="Phage_int_M"/>
</dbReference>
<dbReference type="SUPFAM" id="SSF56349">
    <property type="entry name" value="DNA breaking-rejoining enzymes"/>
    <property type="match status" value="1"/>
</dbReference>
<accession>A0A1X7NR24</accession>
<feature type="domain" description="Core-binding (CB)" evidence="7">
    <location>
        <begin position="97"/>
        <end position="176"/>
    </location>
</feature>
<dbReference type="GO" id="GO:0003677">
    <property type="term" value="F:DNA binding"/>
    <property type="evidence" value="ECO:0007669"/>
    <property type="project" value="UniProtKB-UniRule"/>
</dbReference>
<evidence type="ECO:0000256" key="5">
    <source>
        <dbReference type="PROSITE-ProRule" id="PRU01248"/>
    </source>
</evidence>
<comment type="similarity">
    <text evidence="1">Belongs to the 'phage' integrase family.</text>
</comment>
<evidence type="ECO:0000256" key="2">
    <source>
        <dbReference type="ARBA" id="ARBA00022908"/>
    </source>
</evidence>
<dbReference type="Gene3D" id="1.10.443.10">
    <property type="entry name" value="Intergrase catalytic core"/>
    <property type="match status" value="1"/>
</dbReference>
<dbReference type="InterPro" id="IPR025166">
    <property type="entry name" value="Integrase_DNA_bind_dom"/>
</dbReference>
<dbReference type="InterPro" id="IPR013762">
    <property type="entry name" value="Integrase-like_cat_sf"/>
</dbReference>
<sequence>MLTDAALKHLKPKDKIYKVTDRDGMYVLVTPSGTLTFRLDYRMNGRRETVTFGKYGPAGLSLARARELCIDAKRAISEGRSPAIEKQREKRRLLEAKSFGEFGEKWLTTAQMADSTRAMRRSIFERELLPRWRNRLLTEITPDDLRAHCGAIVDRGAPATAIHVRDILKQIYGFAILHGEKVANPADDVGPASIATFVPKDRSLSPTEIRVMLKLLEKVATLPTIRLGMRLYLQTMVRKSELQDATWDEIDFQNAVWTIPKERMKRSKAHNVYLSRQVLDIMIALKTCAGNSKYLLPSRYDADAPMSRATFNRVTYAVVEQAKKEGLPLEPFTVHDLRRTGSTLLNELGFNSDWIEKCLAHEDGRSSRGIYNKAEYEVQRRHMMQEWSDIVEAWVEGKKRMPVLIPPSMPLFAPDPALEQGESAVA</sequence>
<feature type="domain" description="Tyr recombinase" evidence="6">
    <location>
        <begin position="199"/>
        <end position="384"/>
    </location>
</feature>